<dbReference type="Pfam" id="PF13086">
    <property type="entry name" value="AAA_11"/>
    <property type="match status" value="2"/>
</dbReference>
<keyword evidence="3" id="KW-0378">Hydrolase</keyword>
<organism evidence="9 10">
    <name type="scientific">Spiroplasma culicicola AES-1</name>
    <dbReference type="NCBI Taxonomy" id="1276246"/>
    <lineage>
        <taxon>Bacteria</taxon>
        <taxon>Bacillati</taxon>
        <taxon>Mycoplasmatota</taxon>
        <taxon>Mollicutes</taxon>
        <taxon>Entomoplasmatales</taxon>
        <taxon>Spiroplasmataceae</taxon>
        <taxon>Spiroplasma</taxon>
    </lineage>
</organism>
<keyword evidence="2" id="KW-0547">Nucleotide-binding</keyword>
<dbReference type="PATRIC" id="fig|1276246.3.peg.178"/>
<accession>W6A6L9</accession>
<dbReference type="eggNOG" id="COG1112">
    <property type="taxonomic scope" value="Bacteria"/>
</dbReference>
<dbReference type="SUPFAM" id="SSF52540">
    <property type="entry name" value="P-loop containing nucleoside triphosphate hydrolases"/>
    <property type="match status" value="1"/>
</dbReference>
<feature type="domain" description="DNA2/NAM7 helicase helicase" evidence="7">
    <location>
        <begin position="826"/>
        <end position="994"/>
    </location>
</feature>
<name>W6A6L9_9MOLU</name>
<sequence>MGKIIENDGTKELFFDFSYIQNVMFKDNLNQLDLIIEKLGIEGINSYQEFQNFLRNSRIKQAFICLVDDKTRNIGKKDNNSIYDAIIRLELNSTSQFKLPKETYLGFFVNINPRTPYLTITSIFETRLKPIVQEFESTIKESGIQIIKYQGQIQPDEILRRNVLNSSNIGDIGKLVSTFEEEKNKWLSYLDFSTELLNIQRKNSLPYLGCEIVEAIKVDKKVLDKSLLEKSYENFKTKTYVYFPINLEAQLKSKNIDYDLVNVVGLDILVDDIQKLERIKKISELALVPFRMNKALPPIYSLQKDIEEIFNFEFEKVQDTSSIVNLNLMLGVQNNSTSLLNYWQEKREIIFGGQKDFESIQKDFSKELNEWSIVRLNYEIEQTIELDLFKVKNNIDYLSSGYLAFVGIGEDVLIDRSRQVLKRIAEGNTKNPYLVNYLFNTKLVQLSETTNENQISDEDFNFSLNLEQKEAVKKALNSKDMFILQGPPGTGKTQVICEIIYQLAKLNRKVLISSQNHEAIKNVVDRLPFEPNINRIRLTNQLNTKSRSANNFSPERTTYNYYKSIAKSMFDDMAVGEQTINEFKIIESKLEGLINSSKGFHQSNTQMRDVQTQIDDLNNKISELKNNEINTIQIKNDLKDELLYIDNLIEVLNTFDFNVSINISKRIKAAYETEIKFDFDQFILNNIDQNIDEDNIFEKLKKACQLIILNDEIFIDIQKSKKQALEFRRQAEFELADSEEQKAIGFEKILYRNPVVVNLIEILNRFKKVLENLKVDIDYELNKLKTNENDELQISALEIQKNELQVTRQKLAAMAGDSNKELRELIKFVNNKFKMNLGITDVDLEQQVKIELDKYKSKLEISKQKNTEFKSFYENVSSYLKTSYGITNNWEQEIATKDFSNQMIQETKKYTNSIINNLVNVYAMTLTSTNLFRFNKDEYAKKMGLEEINLRSMDVDVVIIDEASKATLLEILMPLVYGKTLILVGDYRQLPPILKLQPSDVELVNEMTGQDYNFQELYELLDKSAFKNLISAKNKSITTMLKTQYRSHRQIMDVVNKFYDNELRVEPQVSDQKEHGIIVKSNDGNEIINAKSSVYWIDSTFNLNGDIHFEQSEEYSTSLFNDLEINLTIETLRKLDQSIGEQEFKVKPSVAVISFYGLHVAKLQREIKKIKLHNMDLIVNTVDDFQGKEADYVIVNLVRNPERLSSTGGREFLKKYERINVAFSRARELLVIIGAQRAVQDITVQIPTVNDPSISNTYEVYADIIAKINFDGGLLTVKDIL</sequence>
<keyword evidence="5" id="KW-0067">ATP-binding</keyword>
<dbReference type="GO" id="GO:0005524">
    <property type="term" value="F:ATP binding"/>
    <property type="evidence" value="ECO:0007669"/>
    <property type="project" value="UniProtKB-KW"/>
</dbReference>
<protein>
    <submittedName>
        <fullName evidence="9">Superfamily I DNA/RNA helicase</fullName>
    </submittedName>
</protein>
<keyword evidence="4 9" id="KW-0347">Helicase</keyword>
<dbReference type="KEGG" id="scq:SCULI_v1c01790"/>
<evidence type="ECO:0000256" key="1">
    <source>
        <dbReference type="ARBA" id="ARBA00007913"/>
    </source>
</evidence>
<evidence type="ECO:0000259" key="8">
    <source>
        <dbReference type="Pfam" id="PF13087"/>
    </source>
</evidence>
<dbReference type="RefSeq" id="WP_025362762.1">
    <property type="nucleotide sequence ID" value="NZ_CP006681.1"/>
</dbReference>
<feature type="domain" description="DNA2/NAM7 helicase helicase" evidence="7">
    <location>
        <begin position="464"/>
        <end position="629"/>
    </location>
</feature>
<evidence type="ECO:0000313" key="9">
    <source>
        <dbReference type="EMBL" id="AHI52520.1"/>
    </source>
</evidence>
<proteinExistence type="inferred from homology"/>
<reference evidence="9 10" key="1">
    <citation type="journal article" date="2014" name="Genome Biol. Evol.">
        <title>Molecular evolution of the substrate utilization strategies and putative virulence factors in mosquito-associated Spiroplasma species.</title>
        <authorList>
            <person name="Chang T.H."/>
            <person name="Lo W.S."/>
            <person name="Ku C."/>
            <person name="Chen L.L."/>
            <person name="Kuo C.H."/>
        </authorList>
    </citation>
    <scope>NUCLEOTIDE SEQUENCE [LARGE SCALE GENOMIC DNA]</scope>
    <source>
        <strain evidence="9">AES-1</strain>
    </source>
</reference>
<gene>
    <name evidence="9" type="ORF">SCULI_v1c01790</name>
</gene>
<dbReference type="Gene3D" id="3.40.50.300">
    <property type="entry name" value="P-loop containing nucleotide triphosphate hydrolases"/>
    <property type="match status" value="3"/>
</dbReference>
<dbReference type="eggNOG" id="COG0507">
    <property type="taxonomic scope" value="Bacteria"/>
</dbReference>
<feature type="domain" description="DNA2/NAM7 helicase-like C-terminal" evidence="8">
    <location>
        <begin position="1021"/>
        <end position="1236"/>
    </location>
</feature>
<keyword evidence="10" id="KW-1185">Reference proteome</keyword>
<dbReference type="PANTHER" id="PTHR43788">
    <property type="entry name" value="DNA2/NAM7 HELICASE FAMILY MEMBER"/>
    <property type="match status" value="1"/>
</dbReference>
<evidence type="ECO:0000313" key="10">
    <source>
        <dbReference type="Proteomes" id="UP000019267"/>
    </source>
</evidence>
<dbReference type="GO" id="GO:0043139">
    <property type="term" value="F:5'-3' DNA helicase activity"/>
    <property type="evidence" value="ECO:0007669"/>
    <property type="project" value="TreeGrafter"/>
</dbReference>
<dbReference type="Proteomes" id="UP000019267">
    <property type="component" value="Chromosome"/>
</dbReference>
<evidence type="ECO:0000256" key="4">
    <source>
        <dbReference type="ARBA" id="ARBA00022806"/>
    </source>
</evidence>
<keyword evidence="6" id="KW-0175">Coiled coil</keyword>
<feature type="coiled-coil region" evidence="6">
    <location>
        <begin position="787"/>
        <end position="814"/>
    </location>
</feature>
<dbReference type="InterPro" id="IPR027417">
    <property type="entry name" value="P-loop_NTPase"/>
</dbReference>
<dbReference type="InterPro" id="IPR041679">
    <property type="entry name" value="DNA2/NAM7-like_C"/>
</dbReference>
<dbReference type="STRING" id="1276246.SCULI_v1c01790"/>
<evidence type="ECO:0000256" key="6">
    <source>
        <dbReference type="SAM" id="Coils"/>
    </source>
</evidence>
<feature type="coiled-coil region" evidence="6">
    <location>
        <begin position="600"/>
        <end position="627"/>
    </location>
</feature>
<dbReference type="GO" id="GO:0016787">
    <property type="term" value="F:hydrolase activity"/>
    <property type="evidence" value="ECO:0007669"/>
    <property type="project" value="UniProtKB-KW"/>
</dbReference>
<dbReference type="InterPro" id="IPR047187">
    <property type="entry name" value="SF1_C_Upf1"/>
</dbReference>
<evidence type="ECO:0000256" key="3">
    <source>
        <dbReference type="ARBA" id="ARBA00022801"/>
    </source>
</evidence>
<dbReference type="HOGENOM" id="CLU_263061_0_0_14"/>
<evidence type="ECO:0000259" key="7">
    <source>
        <dbReference type="Pfam" id="PF13086"/>
    </source>
</evidence>
<dbReference type="InterPro" id="IPR050534">
    <property type="entry name" value="Coronavir_polyprotein_1ab"/>
</dbReference>
<dbReference type="PANTHER" id="PTHR43788:SF8">
    <property type="entry name" value="DNA-BINDING PROTEIN SMUBP-2"/>
    <property type="match status" value="1"/>
</dbReference>
<dbReference type="InterPro" id="IPR041677">
    <property type="entry name" value="DNA2/NAM7_AAA_11"/>
</dbReference>
<dbReference type="CDD" id="cd17934">
    <property type="entry name" value="DEXXQc_Upf1-like"/>
    <property type="match status" value="1"/>
</dbReference>
<dbReference type="Pfam" id="PF13087">
    <property type="entry name" value="AAA_12"/>
    <property type="match status" value="1"/>
</dbReference>
<evidence type="ECO:0000256" key="2">
    <source>
        <dbReference type="ARBA" id="ARBA00022741"/>
    </source>
</evidence>
<dbReference type="CDD" id="cd18808">
    <property type="entry name" value="SF1_C_Upf1"/>
    <property type="match status" value="1"/>
</dbReference>
<comment type="similarity">
    <text evidence="1">Belongs to the DNA2/NAM7 helicase family.</text>
</comment>
<dbReference type="EMBL" id="CP006681">
    <property type="protein sequence ID" value="AHI52520.1"/>
    <property type="molecule type" value="Genomic_DNA"/>
</dbReference>
<dbReference type="OrthoDB" id="9757917at2"/>
<evidence type="ECO:0000256" key="5">
    <source>
        <dbReference type="ARBA" id="ARBA00022840"/>
    </source>
</evidence>